<name>A0A0D6Q8T2_KOMXY</name>
<organism evidence="1 2">
    <name type="scientific">Komagataeibacter xylinus NBRC 13693</name>
    <dbReference type="NCBI Taxonomy" id="1234668"/>
    <lineage>
        <taxon>Bacteria</taxon>
        <taxon>Pseudomonadati</taxon>
        <taxon>Pseudomonadota</taxon>
        <taxon>Alphaproteobacteria</taxon>
        <taxon>Acetobacterales</taxon>
        <taxon>Acetobacteraceae</taxon>
        <taxon>Komagataeibacter</taxon>
    </lineage>
</organism>
<accession>A0A0D6Q8T2</accession>
<gene>
    <name evidence="1" type="ORF">Gxy13693_031_042</name>
</gene>
<comment type="caution">
    <text evidence="1">The sequence shown here is derived from an EMBL/GenBank/DDBJ whole genome shotgun (WGS) entry which is preliminary data.</text>
</comment>
<protein>
    <submittedName>
        <fullName evidence="1">Uncharacterized protein</fullName>
    </submittedName>
</protein>
<evidence type="ECO:0000313" key="2">
    <source>
        <dbReference type="Proteomes" id="UP000032683"/>
    </source>
</evidence>
<reference evidence="1 2" key="1">
    <citation type="submission" date="2012-11" db="EMBL/GenBank/DDBJ databases">
        <title>Whole genome sequence of Gluconacetobacter xylinus NBRC 13693.</title>
        <authorList>
            <person name="Azuma Y."/>
            <person name="Higashiura N."/>
            <person name="Hirakawa H."/>
            <person name="Matsushita K."/>
        </authorList>
    </citation>
    <scope>NUCLEOTIDE SEQUENCE [LARGE SCALE GENOMIC DNA]</scope>
    <source>
        <strain evidence="1 2">NBRC 13693</strain>
    </source>
</reference>
<evidence type="ECO:0000313" key="1">
    <source>
        <dbReference type="EMBL" id="GAN99723.1"/>
    </source>
</evidence>
<sequence>MTVAYHQTGFHHGKQNRYSNYGLQSAVRALDRDPRAKSLIRNTKQAATQFSIAPTNAPDMPFIQPAFQKRCEGFLLDGWRMPVRELPSCQKNRLQSTWHDKTPTTAAS</sequence>
<proteinExistence type="predicted"/>
<dbReference type="EMBL" id="BANJ01000031">
    <property type="protein sequence ID" value="GAN99723.1"/>
    <property type="molecule type" value="Genomic_DNA"/>
</dbReference>
<dbReference type="Proteomes" id="UP000032683">
    <property type="component" value="Unassembled WGS sequence"/>
</dbReference>
<dbReference type="AlphaFoldDB" id="A0A0D6Q8T2"/>